<feature type="transmembrane region" description="Helical" evidence="1">
    <location>
        <begin position="53"/>
        <end position="78"/>
    </location>
</feature>
<keyword evidence="1" id="KW-0472">Membrane</keyword>
<comment type="caution">
    <text evidence="2">The sequence shown here is derived from an EMBL/GenBank/DDBJ whole genome shotgun (WGS) entry which is preliminary data.</text>
</comment>
<feature type="transmembrane region" description="Helical" evidence="1">
    <location>
        <begin position="20"/>
        <end position="41"/>
    </location>
</feature>
<proteinExistence type="predicted"/>
<evidence type="ECO:0000313" key="3">
    <source>
        <dbReference type="Proteomes" id="UP000185596"/>
    </source>
</evidence>
<dbReference type="OrthoDB" id="9975391at2"/>
<dbReference type="Pfam" id="PF14325">
    <property type="entry name" value="DUF4383"/>
    <property type="match status" value="1"/>
</dbReference>
<feature type="transmembrane region" description="Helical" evidence="1">
    <location>
        <begin position="85"/>
        <end position="105"/>
    </location>
</feature>
<protein>
    <recommendedName>
        <fullName evidence="4">DUF4383 domain-containing protein</fullName>
    </recommendedName>
</protein>
<accession>A0A1Q8CJW9</accession>
<organism evidence="2 3">
    <name type="scientific">Actinophytocola xanthii</name>
    <dbReference type="NCBI Taxonomy" id="1912961"/>
    <lineage>
        <taxon>Bacteria</taxon>
        <taxon>Bacillati</taxon>
        <taxon>Actinomycetota</taxon>
        <taxon>Actinomycetes</taxon>
        <taxon>Pseudonocardiales</taxon>
        <taxon>Pseudonocardiaceae</taxon>
    </lineage>
</organism>
<evidence type="ECO:0000256" key="1">
    <source>
        <dbReference type="SAM" id="Phobius"/>
    </source>
</evidence>
<gene>
    <name evidence="2" type="ORF">BU204_26225</name>
</gene>
<keyword evidence="1" id="KW-1133">Transmembrane helix</keyword>
<sequence>MSNSESTTDRRRVVPPARLVMLVLGIMYLVLAVIGFITVGFQEFGPERPERMLGVLGVSTLLSIVHTGLGAVLTVAALRGAATALAPVATVAFTALSAFGIVARVFGGTGDPLNLTWWNIALYLVSAVACGLVGALPRLASR</sequence>
<keyword evidence="3" id="KW-1185">Reference proteome</keyword>
<evidence type="ECO:0008006" key="4">
    <source>
        <dbReference type="Google" id="ProtNLM"/>
    </source>
</evidence>
<feature type="transmembrane region" description="Helical" evidence="1">
    <location>
        <begin position="117"/>
        <end position="136"/>
    </location>
</feature>
<name>A0A1Q8CJW9_9PSEU</name>
<dbReference type="Proteomes" id="UP000185596">
    <property type="component" value="Unassembled WGS sequence"/>
</dbReference>
<evidence type="ECO:0000313" key="2">
    <source>
        <dbReference type="EMBL" id="OLF14641.1"/>
    </source>
</evidence>
<dbReference type="RefSeq" id="WP_075128419.1">
    <property type="nucleotide sequence ID" value="NZ_MSIE01000052.1"/>
</dbReference>
<dbReference type="AlphaFoldDB" id="A0A1Q8CJW9"/>
<keyword evidence="1" id="KW-0812">Transmembrane</keyword>
<dbReference type="EMBL" id="MSIE01000052">
    <property type="protein sequence ID" value="OLF14641.1"/>
    <property type="molecule type" value="Genomic_DNA"/>
</dbReference>
<reference evidence="2 3" key="1">
    <citation type="submission" date="2016-12" db="EMBL/GenBank/DDBJ databases">
        <title>The draft genome sequence of Actinophytocola sp. 11-183.</title>
        <authorList>
            <person name="Wang W."/>
            <person name="Yuan L."/>
        </authorList>
    </citation>
    <scope>NUCLEOTIDE SEQUENCE [LARGE SCALE GENOMIC DNA]</scope>
    <source>
        <strain evidence="2 3">11-183</strain>
    </source>
</reference>